<dbReference type="CDD" id="cd12797">
    <property type="entry name" value="M23_peptidase"/>
    <property type="match status" value="1"/>
</dbReference>
<reference evidence="3" key="1">
    <citation type="journal article" date="2014" name="Int. J. Syst. Evol. Microbiol.">
        <title>Complete genome sequence of Corynebacterium casei LMG S-19264T (=DSM 44701T), isolated from a smear-ripened cheese.</title>
        <authorList>
            <consortium name="US DOE Joint Genome Institute (JGI-PGF)"/>
            <person name="Walter F."/>
            <person name="Albersmeier A."/>
            <person name="Kalinowski J."/>
            <person name="Ruckert C."/>
        </authorList>
    </citation>
    <scope>NUCLEOTIDE SEQUENCE</scope>
    <source>
        <strain evidence="3">JCM 13306</strain>
    </source>
</reference>
<evidence type="ECO:0000259" key="2">
    <source>
        <dbReference type="Pfam" id="PF01551"/>
    </source>
</evidence>
<evidence type="ECO:0000313" key="3">
    <source>
        <dbReference type="EMBL" id="GHH47950.1"/>
    </source>
</evidence>
<dbReference type="Gene3D" id="2.70.70.10">
    <property type="entry name" value="Glucose Permease (Domain IIA)"/>
    <property type="match status" value="1"/>
</dbReference>
<reference evidence="3" key="2">
    <citation type="submission" date="2020-09" db="EMBL/GenBank/DDBJ databases">
        <authorList>
            <person name="Sun Q."/>
            <person name="Ohkuma M."/>
        </authorList>
    </citation>
    <scope>NUCLEOTIDE SEQUENCE</scope>
    <source>
        <strain evidence="3">JCM 13306</strain>
    </source>
</reference>
<dbReference type="Pfam" id="PF01551">
    <property type="entry name" value="Peptidase_M23"/>
    <property type="match status" value="1"/>
</dbReference>
<dbReference type="Proteomes" id="UP000623958">
    <property type="component" value="Unassembled WGS sequence"/>
</dbReference>
<gene>
    <name evidence="3" type="ORF">GCM10009090_05020</name>
</gene>
<keyword evidence="1" id="KW-0732">Signal</keyword>
<evidence type="ECO:0000313" key="4">
    <source>
        <dbReference type="Proteomes" id="UP000623958"/>
    </source>
</evidence>
<name>A0A919KH64_9XANT</name>
<dbReference type="InterPro" id="IPR016047">
    <property type="entry name" value="M23ase_b-sheet_dom"/>
</dbReference>
<dbReference type="GO" id="GO:0004222">
    <property type="term" value="F:metalloendopeptidase activity"/>
    <property type="evidence" value="ECO:0007669"/>
    <property type="project" value="TreeGrafter"/>
</dbReference>
<sequence length="302" mass="31731">MPQRSLRLCCAALLACIPALAMAQRLLDWRHRETPAPAASAPAAAPPRWLQIEDEGGIQRAWIGNPLAGPVQVRLVGDAGGGPRAVPALPVTLELEAGERRLAARLYPSAPGKMPPLRLDIDAVPGSPRGRADDVVYRLPFSGVPVHVGQGFGGAFSHRDPANFHALDFALPEGTPVLAAREGVVMEIRGDFREGGRDPARFGTQANLVRVLHADGSMALYAHLAPGGTGVRPGQRVRAGDRLGLSGNTGLSTGPHLHFAVQLNRGMRLVSVPFRMAGPLGELRFARPAVSTPAPAAPGSPL</sequence>
<dbReference type="InterPro" id="IPR011055">
    <property type="entry name" value="Dup_hybrid_motif"/>
</dbReference>
<dbReference type="InterPro" id="IPR050570">
    <property type="entry name" value="Cell_wall_metabolism_enzyme"/>
</dbReference>
<dbReference type="PANTHER" id="PTHR21666:SF294">
    <property type="entry name" value="PEPTIDASE M23"/>
    <property type="match status" value="1"/>
</dbReference>
<proteinExistence type="predicted"/>
<dbReference type="AlphaFoldDB" id="A0A919KH64"/>
<dbReference type="SUPFAM" id="SSF51261">
    <property type="entry name" value="Duplicated hybrid motif"/>
    <property type="match status" value="1"/>
</dbReference>
<dbReference type="PANTHER" id="PTHR21666">
    <property type="entry name" value="PEPTIDASE-RELATED"/>
    <property type="match status" value="1"/>
</dbReference>
<accession>A0A919KH64</accession>
<organism evidence="3 4">
    <name type="scientific">Xanthomonas boreopolis</name>
    <dbReference type="NCBI Taxonomy" id="86183"/>
    <lineage>
        <taxon>Bacteria</taxon>
        <taxon>Pseudomonadati</taxon>
        <taxon>Pseudomonadota</taxon>
        <taxon>Gammaproteobacteria</taxon>
        <taxon>Lysobacterales</taxon>
        <taxon>Lysobacteraceae</taxon>
        <taxon>Xanthomonas</taxon>
    </lineage>
</organism>
<comment type="caution">
    <text evidence="3">The sequence shown here is derived from an EMBL/GenBank/DDBJ whole genome shotgun (WGS) entry which is preliminary data.</text>
</comment>
<feature type="signal peptide" evidence="1">
    <location>
        <begin position="1"/>
        <end position="23"/>
    </location>
</feature>
<feature type="chain" id="PRO_5037341560" description="M23ase beta-sheet core domain-containing protein" evidence="1">
    <location>
        <begin position="24"/>
        <end position="302"/>
    </location>
</feature>
<protein>
    <recommendedName>
        <fullName evidence="2">M23ase beta-sheet core domain-containing protein</fullName>
    </recommendedName>
</protein>
<dbReference type="EMBL" id="BNBA01000003">
    <property type="protein sequence ID" value="GHH47950.1"/>
    <property type="molecule type" value="Genomic_DNA"/>
</dbReference>
<feature type="domain" description="M23ase beta-sheet core" evidence="2">
    <location>
        <begin position="166"/>
        <end position="264"/>
    </location>
</feature>
<keyword evidence="4" id="KW-1185">Reference proteome</keyword>
<evidence type="ECO:0000256" key="1">
    <source>
        <dbReference type="SAM" id="SignalP"/>
    </source>
</evidence>